<reference evidence="2" key="2">
    <citation type="journal article" date="2020" name="Int. J. Syst. Evol. Microbiol.">
        <title>Genomic insights into a novel species Rhodoferax aquaticus sp. nov., isolated from freshwater.</title>
        <authorList>
            <person name="Li T."/>
            <person name="Zhuo Y."/>
            <person name="Jin C.Z."/>
            <person name="Wu X."/>
            <person name="Ko S.R."/>
            <person name="Jin F.J."/>
            <person name="Ahn C.Y."/>
            <person name="Oh H.M."/>
            <person name="Lee H.G."/>
            <person name="Jin L."/>
        </authorList>
    </citation>
    <scope>NUCLEOTIDE SEQUENCE [LARGE SCALE GENOMIC DNA]</scope>
    <source>
        <strain evidence="2">Gr-4</strain>
    </source>
</reference>
<keyword evidence="2" id="KW-1185">Reference proteome</keyword>
<dbReference type="KEGG" id="rhg:EXZ61_19015"/>
<dbReference type="Proteomes" id="UP000317365">
    <property type="component" value="Chromosome"/>
</dbReference>
<dbReference type="InterPro" id="IPR041693">
    <property type="entry name" value="Glyco_trans_4_5"/>
</dbReference>
<name>A0A515ETS5_9BURK</name>
<organism evidence="1 2">
    <name type="scientific">Rhodoferax aquaticus</name>
    <dbReference type="NCBI Taxonomy" id="2527691"/>
    <lineage>
        <taxon>Bacteria</taxon>
        <taxon>Pseudomonadati</taxon>
        <taxon>Pseudomonadota</taxon>
        <taxon>Betaproteobacteria</taxon>
        <taxon>Burkholderiales</taxon>
        <taxon>Comamonadaceae</taxon>
        <taxon>Rhodoferax</taxon>
    </lineage>
</organism>
<protein>
    <recommendedName>
        <fullName evidence="3">Glycosyltransferase family 1 protein</fullName>
    </recommendedName>
</protein>
<sequence>MLWRGFYLSRSSFAGPFICCLYCLSLNYIANAAIQVSHPSPSVNMKILAVTHELSFSGAPLALLEFARALTSAGHHVDVISLSSDAGLGHSFLEAGARLITGPVVFDEYDLTIFNSIVTVRHIPRYKTTSKIIAWIHESPYLKDIGWRRDIDVPAVSYADAIMFPSASTRQEWSSFIELKNSFHFFSPIIIRDGVKSTKTTDHSPGQAYKICVIDPREDYRCLERIEGFFKGSAFPLEIHFVGAQRGEVDVNSSVVSSIYYGRVPPHEAIAILASCDVYVSATCLATQNRGFCEALLLGKRVYVSSISAHREIGNIVGLEPANYFQPLDEFSIDFTKGLSTQYSGLDFFSPSIFEKNVARVLDHCGLKM</sequence>
<evidence type="ECO:0008006" key="3">
    <source>
        <dbReference type="Google" id="ProtNLM"/>
    </source>
</evidence>
<accession>A0A515ETS5</accession>
<dbReference type="AlphaFoldDB" id="A0A515ETS5"/>
<evidence type="ECO:0000313" key="1">
    <source>
        <dbReference type="EMBL" id="QDL56080.1"/>
    </source>
</evidence>
<gene>
    <name evidence="1" type="ORF">EXZ61_19015</name>
</gene>
<dbReference type="SUPFAM" id="SSF53756">
    <property type="entry name" value="UDP-Glycosyltransferase/glycogen phosphorylase"/>
    <property type="match status" value="1"/>
</dbReference>
<dbReference type="EMBL" id="CP036282">
    <property type="protein sequence ID" value="QDL56080.1"/>
    <property type="molecule type" value="Genomic_DNA"/>
</dbReference>
<evidence type="ECO:0000313" key="2">
    <source>
        <dbReference type="Proteomes" id="UP000317365"/>
    </source>
</evidence>
<dbReference type="Gene3D" id="3.40.50.2000">
    <property type="entry name" value="Glycogen Phosphorylase B"/>
    <property type="match status" value="1"/>
</dbReference>
<reference evidence="2" key="1">
    <citation type="submission" date="2019-02" db="EMBL/GenBank/DDBJ databases">
        <title>Complete genome sequence of Rhodoferax sp. Gr-4.</title>
        <authorList>
            <person name="Jin L."/>
        </authorList>
    </citation>
    <scope>NUCLEOTIDE SEQUENCE [LARGE SCALE GENOMIC DNA]</scope>
    <source>
        <strain evidence="2">Gr-4</strain>
    </source>
</reference>
<proteinExistence type="predicted"/>
<dbReference type="Pfam" id="PF16994">
    <property type="entry name" value="Glyco_trans_4_5"/>
    <property type="match status" value="1"/>
</dbReference>